<dbReference type="Proteomes" id="UP000331127">
    <property type="component" value="Unassembled WGS sequence"/>
</dbReference>
<organism evidence="4 5">
    <name type="scientific">Acrocarpospora macrocephala</name>
    <dbReference type="NCBI Taxonomy" id="150177"/>
    <lineage>
        <taxon>Bacteria</taxon>
        <taxon>Bacillati</taxon>
        <taxon>Actinomycetota</taxon>
        <taxon>Actinomycetes</taxon>
        <taxon>Streptosporangiales</taxon>
        <taxon>Streptosporangiaceae</taxon>
        <taxon>Acrocarpospora</taxon>
    </lineage>
</organism>
<dbReference type="AlphaFoldDB" id="A0A5M3WUG6"/>
<evidence type="ECO:0000256" key="1">
    <source>
        <dbReference type="ARBA" id="ARBA00006174"/>
    </source>
</evidence>
<dbReference type="InterPro" id="IPR036148">
    <property type="entry name" value="MmgE/PrpD_sf"/>
</dbReference>
<dbReference type="OrthoDB" id="9797528at2"/>
<keyword evidence="5" id="KW-1185">Reference proteome</keyword>
<evidence type="ECO:0000313" key="4">
    <source>
        <dbReference type="EMBL" id="GES13097.1"/>
    </source>
</evidence>
<dbReference type="Gene3D" id="3.30.1330.120">
    <property type="entry name" value="2-methylcitrate dehydratase PrpD"/>
    <property type="match status" value="1"/>
</dbReference>
<dbReference type="Pfam" id="PF19305">
    <property type="entry name" value="MmgE_PrpD_C"/>
    <property type="match status" value="1"/>
</dbReference>
<evidence type="ECO:0008006" key="6">
    <source>
        <dbReference type="Google" id="ProtNLM"/>
    </source>
</evidence>
<dbReference type="SUPFAM" id="SSF103378">
    <property type="entry name" value="2-methylcitrate dehydratase PrpD"/>
    <property type="match status" value="1"/>
</dbReference>
<gene>
    <name evidence="4" type="ORF">Amac_066940</name>
</gene>
<dbReference type="RefSeq" id="WP_155358373.1">
    <property type="nucleotide sequence ID" value="NZ_BAAAHL010000044.1"/>
</dbReference>
<evidence type="ECO:0000313" key="5">
    <source>
        <dbReference type="Proteomes" id="UP000331127"/>
    </source>
</evidence>
<dbReference type="InterPro" id="IPR042183">
    <property type="entry name" value="MmgE/PrpD_sf_1"/>
</dbReference>
<accession>A0A5M3WUG6</accession>
<dbReference type="InterPro" id="IPR045336">
    <property type="entry name" value="MmgE_PrpD_N"/>
</dbReference>
<proteinExistence type="inferred from homology"/>
<comment type="caution">
    <text evidence="4">The sequence shown here is derived from an EMBL/GenBank/DDBJ whole genome shotgun (WGS) entry which is preliminary data.</text>
</comment>
<evidence type="ECO:0000259" key="3">
    <source>
        <dbReference type="Pfam" id="PF19305"/>
    </source>
</evidence>
<feature type="domain" description="MmgE/PrpD C-terminal" evidence="3">
    <location>
        <begin position="271"/>
        <end position="446"/>
    </location>
</feature>
<dbReference type="Pfam" id="PF03972">
    <property type="entry name" value="MmgE_PrpD_N"/>
    <property type="match status" value="1"/>
</dbReference>
<protein>
    <recommendedName>
        <fullName evidence="6">MmgE/PrpD family protein</fullName>
    </recommendedName>
</protein>
<comment type="similarity">
    <text evidence="1">Belongs to the PrpD family.</text>
</comment>
<reference evidence="4 5" key="1">
    <citation type="submission" date="2019-10" db="EMBL/GenBank/DDBJ databases">
        <title>Whole genome shotgun sequence of Acrocarpospora macrocephala NBRC 16266.</title>
        <authorList>
            <person name="Ichikawa N."/>
            <person name="Kimura A."/>
            <person name="Kitahashi Y."/>
            <person name="Komaki H."/>
            <person name="Oguchi A."/>
        </authorList>
    </citation>
    <scope>NUCLEOTIDE SEQUENCE [LARGE SCALE GENOMIC DNA]</scope>
    <source>
        <strain evidence="4 5">NBRC 16266</strain>
    </source>
</reference>
<dbReference type="PANTHER" id="PTHR16943">
    <property type="entry name" value="2-METHYLCITRATE DEHYDRATASE-RELATED"/>
    <property type="match status" value="1"/>
</dbReference>
<feature type="domain" description="MmgE/PrpD N-terminal" evidence="2">
    <location>
        <begin position="10"/>
        <end position="243"/>
    </location>
</feature>
<evidence type="ECO:0000259" key="2">
    <source>
        <dbReference type="Pfam" id="PF03972"/>
    </source>
</evidence>
<dbReference type="GO" id="GO:0016829">
    <property type="term" value="F:lyase activity"/>
    <property type="evidence" value="ECO:0007669"/>
    <property type="project" value="InterPro"/>
</dbReference>
<dbReference type="EMBL" id="BLAE01000042">
    <property type="protein sequence ID" value="GES13097.1"/>
    <property type="molecule type" value="Genomic_DNA"/>
</dbReference>
<name>A0A5M3WUG6_9ACTN</name>
<dbReference type="Gene3D" id="1.10.4100.10">
    <property type="entry name" value="2-methylcitrate dehydratase PrpD"/>
    <property type="match status" value="1"/>
</dbReference>
<dbReference type="InterPro" id="IPR005656">
    <property type="entry name" value="MmgE_PrpD"/>
</dbReference>
<dbReference type="InterPro" id="IPR042188">
    <property type="entry name" value="MmgE/PrpD_sf_2"/>
</dbReference>
<dbReference type="PANTHER" id="PTHR16943:SF8">
    <property type="entry name" value="2-METHYLCITRATE DEHYDRATASE"/>
    <property type="match status" value="1"/>
</dbReference>
<sequence>MADQFVLSVLGRWVAGARLEDVPERARATALRSVLDLVGVTLAGRGEPLAEVVGAYLDHGGPGAATVLGMGRRSTAELAAFANGAVGHALDFDDVSHTMGGHPTVAVFPAAFAVAEQEGRSGRELLAAYCAGVEVATSIARGVNFLHYDKGWHPTSTLGTFGAAAAAAKLLGCTAGQVTAALALATAAAAGIKSSFGAMAKPLQVGRAAQAGVACALLARAGATANPGAMEDKQGFGAVFNGPGLFDPAAMVASLGNPWDLEDPGLAIKLHPCCGGTHAAIDAAIKLRAEIAGTTNIAGPDGAGLTNAGPSGFAGQANFAGSIDEVEAFIHPRRFAHLDRPEVDGPLSAKFSLQHVVALALLDGYIAIEHFTPEAINRPDVVAMRAKVRARPLPEDRQGPEHFAAEVTVKAGGRTYTARMERPRGRTPETALTDGDIEGKFARCSGLDEPDRVIDLIKNLAGMPDLGELSRLLIGSRARHGTGIPEER</sequence>
<dbReference type="InterPro" id="IPR045337">
    <property type="entry name" value="MmgE_PrpD_C"/>
</dbReference>